<organism evidence="1 2">
    <name type="scientific">Stutzerimonas stutzeri</name>
    <name type="common">Pseudomonas stutzeri</name>
    <dbReference type="NCBI Taxonomy" id="316"/>
    <lineage>
        <taxon>Bacteria</taxon>
        <taxon>Pseudomonadati</taxon>
        <taxon>Pseudomonadota</taxon>
        <taxon>Gammaproteobacteria</taxon>
        <taxon>Pseudomonadales</taxon>
        <taxon>Pseudomonadaceae</taxon>
        <taxon>Stutzerimonas</taxon>
    </lineage>
</organism>
<protein>
    <submittedName>
        <fullName evidence="1">Tail protein</fullName>
    </submittedName>
</protein>
<accession>A0A0D9AQ50</accession>
<dbReference type="EMBL" id="JYHV01000014">
    <property type="protein sequence ID" value="KJH82847.1"/>
    <property type="molecule type" value="Genomic_DNA"/>
</dbReference>
<proteinExistence type="predicted"/>
<reference evidence="1 2" key="1">
    <citation type="submission" date="2015-02" db="EMBL/GenBank/DDBJ databases">
        <title>Draft genome sequence of Pseudomonas stutzeri NT0128 isolated from wheat (Triticum turgidum) rhizosphere.</title>
        <authorList>
            <person name="Tovi N."/>
            <person name="Frenk S."/>
            <person name="Hadar Y."/>
            <person name="Minz D."/>
        </authorList>
    </citation>
    <scope>NUCLEOTIDE SEQUENCE [LARGE SCALE GENOMIC DNA]</scope>
    <source>
        <strain evidence="1 2">NT0128</strain>
    </source>
</reference>
<dbReference type="Proteomes" id="UP000032487">
    <property type="component" value="Unassembled WGS sequence"/>
</dbReference>
<dbReference type="RefSeq" id="WP_045161652.1">
    <property type="nucleotide sequence ID" value="NZ_JYHV01000014.1"/>
</dbReference>
<dbReference type="Pfam" id="PF06891">
    <property type="entry name" value="P2_Phage_GpR"/>
    <property type="match status" value="1"/>
</dbReference>
<evidence type="ECO:0000313" key="1">
    <source>
        <dbReference type="EMBL" id="KJH82847.1"/>
    </source>
</evidence>
<dbReference type="PATRIC" id="fig|316.101.peg.1385"/>
<dbReference type="OrthoDB" id="8564199at2"/>
<dbReference type="AlphaFoldDB" id="A0A0D9AQ50"/>
<comment type="caution">
    <text evidence="1">The sequence shown here is derived from an EMBL/GenBank/DDBJ whole genome shotgun (WGS) entry which is preliminary data.</text>
</comment>
<gene>
    <name evidence="1" type="ORF">UF78_08350</name>
</gene>
<sequence>MNKPESLRAHLVAAVPELKRNPDRLLTFVDNGSMRSTAAPGLSFEYSYTLNIILTDFAGHPDAVAIPLFAWVLVNQRELMENLEKGRDAIKFEADILDNSKVDLSITLPLTERVIVKRQADGTLQVSHPAEPVVDDELFLVPAMRVETSDGELLAEWGANG</sequence>
<name>A0A0D9AQ50_STUST</name>
<dbReference type="InterPro" id="IPR009678">
    <property type="entry name" value="Phage_tail_completion_R"/>
</dbReference>
<evidence type="ECO:0000313" key="2">
    <source>
        <dbReference type="Proteomes" id="UP000032487"/>
    </source>
</evidence>